<keyword evidence="5" id="KW-1185">Reference proteome</keyword>
<keyword evidence="2" id="KW-0732">Signal</keyword>
<feature type="compositionally biased region" description="Basic residues" evidence="1">
    <location>
        <begin position="590"/>
        <end position="599"/>
    </location>
</feature>
<dbReference type="EMBL" id="CAICTM010002922">
    <property type="protein sequence ID" value="CAB9530547.1"/>
    <property type="molecule type" value="Genomic_DNA"/>
</dbReference>
<evidence type="ECO:0000313" key="5">
    <source>
        <dbReference type="Proteomes" id="UP001153069"/>
    </source>
</evidence>
<proteinExistence type="predicted"/>
<protein>
    <recommendedName>
        <fullName evidence="3">Right handed beta helix domain-containing protein</fullName>
    </recommendedName>
</protein>
<evidence type="ECO:0000259" key="3">
    <source>
        <dbReference type="Pfam" id="PF13229"/>
    </source>
</evidence>
<sequence>MRIVSAVPLILASSLVLPLCHGQRVQSEDIVDDEVWTVDNSTIVQISQDISVAQDASLTVAEGVTVNFTGPFSVSVSGKVILRGTESNPVTVSNGFKAFSLMELDEAGEYPELEAEYTLFVNNTGGAIMREWPTSEAPVIKVEDCQFRNNQYAVRAYRAELENVNIQGGRIGVSLHDSLVKSTVIDGMDEICAFASSESVINNSTFTNCGTIGAWIGGTISDTTVINVTEGIVAATGGFGGLVSTQVDNCVVRGASAFGFRYIETVTDSVVLDSPDAIGATFHSGSISGSVIAGSLIGIQTGNPDGETAEVAIADSYICGNSRTQFDARLEPGFSNATQTFFGDTGSNPESLGEDFFQALPFNEAALGVLVYDLTDNVPVVIVPLDEVALFTREDIDIEALCGALPPVITSSPTLSPTVAVTVVATEVETGAPTSASVTSSPTETPTVIQTVAATNTDVPTAEAEIDTGTPTLAVAITSAPSTEFGGLPAQTLAASSETPSSVLFAQTQATETEVPTIELSMGPTEMETFLDTFTDMPTVSEAPTIPPTTPQPTAPQRKVAPPAKCGSIGLAGGRGGAAGQAKGCTSGRRNTRRRLKGL</sequence>
<feature type="chain" id="PRO_5040179818" description="Right handed beta helix domain-containing protein" evidence="2">
    <location>
        <begin position="23"/>
        <end position="599"/>
    </location>
</feature>
<dbReference type="Pfam" id="PF13229">
    <property type="entry name" value="Beta_helix"/>
    <property type="match status" value="1"/>
</dbReference>
<comment type="caution">
    <text evidence="4">The sequence shown here is derived from an EMBL/GenBank/DDBJ whole genome shotgun (WGS) entry which is preliminary data.</text>
</comment>
<name>A0A9N8HYN4_9STRA</name>
<dbReference type="SUPFAM" id="SSF51126">
    <property type="entry name" value="Pectin lyase-like"/>
    <property type="match status" value="1"/>
</dbReference>
<gene>
    <name evidence="4" type="ORF">SEMRO_2924_G340360.1</name>
</gene>
<evidence type="ECO:0000256" key="1">
    <source>
        <dbReference type="SAM" id="MobiDB-lite"/>
    </source>
</evidence>
<feature type="compositionally biased region" description="Gly residues" evidence="1">
    <location>
        <begin position="570"/>
        <end position="579"/>
    </location>
</feature>
<evidence type="ECO:0000256" key="2">
    <source>
        <dbReference type="SAM" id="SignalP"/>
    </source>
</evidence>
<feature type="signal peptide" evidence="2">
    <location>
        <begin position="1"/>
        <end position="22"/>
    </location>
</feature>
<feature type="region of interest" description="Disordered" evidence="1">
    <location>
        <begin position="543"/>
        <end position="599"/>
    </location>
</feature>
<feature type="compositionally biased region" description="Pro residues" evidence="1">
    <location>
        <begin position="545"/>
        <end position="554"/>
    </location>
</feature>
<organism evidence="4 5">
    <name type="scientific">Seminavis robusta</name>
    <dbReference type="NCBI Taxonomy" id="568900"/>
    <lineage>
        <taxon>Eukaryota</taxon>
        <taxon>Sar</taxon>
        <taxon>Stramenopiles</taxon>
        <taxon>Ochrophyta</taxon>
        <taxon>Bacillariophyta</taxon>
        <taxon>Bacillariophyceae</taxon>
        <taxon>Bacillariophycidae</taxon>
        <taxon>Naviculales</taxon>
        <taxon>Naviculaceae</taxon>
        <taxon>Seminavis</taxon>
    </lineage>
</organism>
<feature type="domain" description="Right handed beta helix" evidence="3">
    <location>
        <begin position="140"/>
        <end position="267"/>
    </location>
</feature>
<dbReference type="InterPro" id="IPR039448">
    <property type="entry name" value="Beta_helix"/>
</dbReference>
<reference evidence="4" key="1">
    <citation type="submission" date="2020-06" db="EMBL/GenBank/DDBJ databases">
        <authorList>
            <consortium name="Plant Systems Biology data submission"/>
        </authorList>
    </citation>
    <scope>NUCLEOTIDE SEQUENCE</scope>
    <source>
        <strain evidence="4">D6</strain>
    </source>
</reference>
<dbReference type="AlphaFoldDB" id="A0A9N8HYN4"/>
<dbReference type="Proteomes" id="UP001153069">
    <property type="component" value="Unassembled WGS sequence"/>
</dbReference>
<dbReference type="InterPro" id="IPR011050">
    <property type="entry name" value="Pectin_lyase_fold/virulence"/>
</dbReference>
<accession>A0A9N8HYN4</accession>
<evidence type="ECO:0000313" key="4">
    <source>
        <dbReference type="EMBL" id="CAB9530547.1"/>
    </source>
</evidence>